<feature type="transmembrane region" description="Helical" evidence="6">
    <location>
        <begin position="133"/>
        <end position="161"/>
    </location>
</feature>
<feature type="transmembrane region" description="Helical" evidence="6">
    <location>
        <begin position="69"/>
        <end position="91"/>
    </location>
</feature>
<keyword evidence="5 6" id="KW-0472">Membrane</keyword>
<evidence type="ECO:0008006" key="8">
    <source>
        <dbReference type="Google" id="ProtNLM"/>
    </source>
</evidence>
<dbReference type="EMBL" id="BART01018631">
    <property type="protein sequence ID" value="GAG76377.1"/>
    <property type="molecule type" value="Genomic_DNA"/>
</dbReference>
<dbReference type="PANTHER" id="PTHR38825">
    <property type="entry name" value="LYSINE EXPORTER PROTEIN (LYSE/YGGA)"/>
    <property type="match status" value="1"/>
</dbReference>
<feature type="transmembrane region" description="Helical" evidence="6">
    <location>
        <begin position="40"/>
        <end position="62"/>
    </location>
</feature>
<organism evidence="7">
    <name type="scientific">marine sediment metagenome</name>
    <dbReference type="NCBI Taxonomy" id="412755"/>
    <lineage>
        <taxon>unclassified sequences</taxon>
        <taxon>metagenomes</taxon>
        <taxon>ecological metagenomes</taxon>
    </lineage>
</organism>
<dbReference type="PANTHER" id="PTHR38825:SF1">
    <property type="entry name" value="TRANSPORTER, LYSE FAMILY"/>
    <property type="match status" value="1"/>
</dbReference>
<evidence type="ECO:0000256" key="3">
    <source>
        <dbReference type="ARBA" id="ARBA00022692"/>
    </source>
</evidence>
<protein>
    <recommendedName>
        <fullName evidence="8">Lysine transporter LysE</fullName>
    </recommendedName>
</protein>
<keyword evidence="3 6" id="KW-0812">Transmembrane</keyword>
<dbReference type="InterPro" id="IPR001123">
    <property type="entry name" value="LeuE-type"/>
</dbReference>
<dbReference type="Pfam" id="PF01810">
    <property type="entry name" value="LysE"/>
    <property type="match status" value="1"/>
</dbReference>
<evidence type="ECO:0000256" key="4">
    <source>
        <dbReference type="ARBA" id="ARBA00022989"/>
    </source>
</evidence>
<dbReference type="GO" id="GO:0006865">
    <property type="term" value="P:amino acid transport"/>
    <property type="evidence" value="ECO:0007669"/>
    <property type="project" value="InterPro"/>
</dbReference>
<keyword evidence="2" id="KW-1003">Cell membrane</keyword>
<evidence type="ECO:0000256" key="2">
    <source>
        <dbReference type="ARBA" id="ARBA00022475"/>
    </source>
</evidence>
<name>X1B502_9ZZZZ</name>
<feature type="non-terminal residue" evidence="7">
    <location>
        <position position="167"/>
    </location>
</feature>
<comment type="caution">
    <text evidence="7">The sequence shown here is derived from an EMBL/GenBank/DDBJ whole genome shotgun (WGS) entry which is preliminary data.</text>
</comment>
<evidence type="ECO:0000313" key="7">
    <source>
        <dbReference type="EMBL" id="GAG76377.1"/>
    </source>
</evidence>
<dbReference type="AlphaFoldDB" id="X1B502"/>
<keyword evidence="4 6" id="KW-1133">Transmembrane helix</keyword>
<proteinExistence type="predicted"/>
<sequence>MLEIFIFSFLVALTGALSPGPLLTFTIYKSLKQKRGYLAAVYILLGHATIEFILIIALLAGASLIFQNIIFLTSIGFIGGIFLVIYGIFAIRGVLKTDFETNFTLEENIVKGYKGNSYVGGILVSLSNPFWTFWWAVIGLSLMVSFDITLLMPIEILLFFIGHELGD</sequence>
<gene>
    <name evidence="7" type="ORF">S01H4_35110</name>
</gene>
<comment type="subcellular location">
    <subcellularLocation>
        <location evidence="1">Cell membrane</location>
        <topology evidence="1">Multi-pass membrane protein</topology>
    </subcellularLocation>
</comment>
<reference evidence="7" key="1">
    <citation type="journal article" date="2014" name="Front. Microbiol.">
        <title>High frequency of phylogenetically diverse reductive dehalogenase-homologous genes in deep subseafloor sedimentary metagenomes.</title>
        <authorList>
            <person name="Kawai M."/>
            <person name="Futagami T."/>
            <person name="Toyoda A."/>
            <person name="Takaki Y."/>
            <person name="Nishi S."/>
            <person name="Hori S."/>
            <person name="Arai W."/>
            <person name="Tsubouchi T."/>
            <person name="Morono Y."/>
            <person name="Uchiyama I."/>
            <person name="Ito T."/>
            <person name="Fujiyama A."/>
            <person name="Inagaki F."/>
            <person name="Takami H."/>
        </authorList>
    </citation>
    <scope>NUCLEOTIDE SEQUENCE</scope>
    <source>
        <strain evidence="7">Expedition CK06-06</strain>
    </source>
</reference>
<evidence type="ECO:0000256" key="6">
    <source>
        <dbReference type="SAM" id="Phobius"/>
    </source>
</evidence>
<accession>X1B502</accession>
<evidence type="ECO:0000256" key="5">
    <source>
        <dbReference type="ARBA" id="ARBA00023136"/>
    </source>
</evidence>
<dbReference type="GO" id="GO:0005886">
    <property type="term" value="C:plasma membrane"/>
    <property type="evidence" value="ECO:0007669"/>
    <property type="project" value="UniProtKB-SubCell"/>
</dbReference>
<evidence type="ECO:0000256" key="1">
    <source>
        <dbReference type="ARBA" id="ARBA00004651"/>
    </source>
</evidence>